<evidence type="ECO:0008006" key="9">
    <source>
        <dbReference type="Google" id="ProtNLM"/>
    </source>
</evidence>
<dbReference type="RefSeq" id="WP_010741364.1">
    <property type="nucleotide sequence ID" value="NZ_KB946250.1"/>
</dbReference>
<keyword evidence="8" id="KW-1185">Reference proteome</keyword>
<keyword evidence="2" id="KW-0472">Membrane</keyword>
<protein>
    <recommendedName>
        <fullName evidence="9">Efflux transporter, RND family, MFP subunit</fullName>
    </recommendedName>
</protein>
<feature type="coiled-coil region" evidence="1">
    <location>
        <begin position="125"/>
        <end position="175"/>
    </location>
</feature>
<feature type="domain" description="YknX-like barrel-sandwich hybrid" evidence="3">
    <location>
        <begin position="57"/>
        <end position="216"/>
    </location>
</feature>
<organism evidence="5 7">
    <name type="scientific">Enterococcus malodoratus ATCC 43197</name>
    <dbReference type="NCBI Taxonomy" id="1158601"/>
    <lineage>
        <taxon>Bacteria</taxon>
        <taxon>Bacillati</taxon>
        <taxon>Bacillota</taxon>
        <taxon>Bacilli</taxon>
        <taxon>Lactobacillales</taxon>
        <taxon>Enterococcaceae</taxon>
        <taxon>Enterococcus</taxon>
    </lineage>
</organism>
<evidence type="ECO:0000313" key="5">
    <source>
        <dbReference type="EMBL" id="EOH76874.1"/>
    </source>
</evidence>
<dbReference type="InterPro" id="IPR058639">
    <property type="entry name" value="BSH_YknX-like"/>
</dbReference>
<evidence type="ECO:0000256" key="1">
    <source>
        <dbReference type="SAM" id="Coils"/>
    </source>
</evidence>
<keyword evidence="1" id="KW-0175">Coiled coil</keyword>
<dbReference type="eggNOG" id="COG0845">
    <property type="taxonomic scope" value="Bacteria"/>
</dbReference>
<dbReference type="Proteomes" id="UP000014148">
    <property type="component" value="Unassembled WGS sequence"/>
</dbReference>
<dbReference type="Proteomes" id="UP000013783">
    <property type="component" value="Unassembled WGS sequence"/>
</dbReference>
<sequence length="381" mass="41352">MKKKTKFVIAGIAGLVIAGCGFFILSSKNEESPYHVYTVKTADPLQLKGKVEPIKRQLYFLDTSKGAIKSIPVSNGAEVAVGTPLIEYQNDTAQNETITQQHAVNKSSLDATQAEAAVTAGENQVQTVTKQINETQQKIARAQEEEEKAALNEQLKQQQTELQSANDQLRQSRFAVQGAYEDVQSAKDVLAGQQKQASMTVSSEIEGVASVDEKGKGSPEVPVVTVSSKNKQIKGVVTEYDLDKLVSGQTVQVATVGNNKKVEGTVKDIAASALPTSGDSSNVASYEFTVEGNFPWTDDLSTLITLQQKQLLLPDSAVKKTAKEQYVFKYINGKVKKTKIQTMDINGRKVVQEGLKDNDKIIENPDDALKDGAEIQVNTND</sequence>
<evidence type="ECO:0000256" key="2">
    <source>
        <dbReference type="SAM" id="Phobius"/>
    </source>
</evidence>
<dbReference type="EMBL" id="AJAK01000017">
    <property type="protein sequence ID" value="EOH76874.1"/>
    <property type="molecule type" value="Genomic_DNA"/>
</dbReference>
<evidence type="ECO:0000313" key="7">
    <source>
        <dbReference type="Proteomes" id="UP000013783"/>
    </source>
</evidence>
<dbReference type="GO" id="GO:0015562">
    <property type="term" value="F:efflux transmembrane transporter activity"/>
    <property type="evidence" value="ECO:0007669"/>
    <property type="project" value="TreeGrafter"/>
</dbReference>
<proteinExistence type="predicted"/>
<name>R2RLM6_9ENTE</name>
<keyword evidence="2" id="KW-1133">Transmembrane helix</keyword>
<dbReference type="STRING" id="71451.RV07_GL003538"/>
<evidence type="ECO:0000313" key="8">
    <source>
        <dbReference type="Proteomes" id="UP000014148"/>
    </source>
</evidence>
<dbReference type="Gene3D" id="2.40.420.20">
    <property type="match status" value="1"/>
</dbReference>
<reference evidence="6 8" key="2">
    <citation type="submission" date="2013-03" db="EMBL/GenBank/DDBJ databases">
        <title>The Genome Sequence of Enterococcus malodoratus ATCC_43197 (PacBio/Illumina hybrid assembly).</title>
        <authorList>
            <consortium name="The Broad Institute Genomics Platform"/>
            <consortium name="The Broad Institute Genome Sequencing Center for Infectious Disease"/>
            <person name="Earl A."/>
            <person name="Russ C."/>
            <person name="Gilmore M."/>
            <person name="Surin D."/>
            <person name="Walker B."/>
            <person name="Young S."/>
            <person name="Zeng Q."/>
            <person name="Gargeya S."/>
            <person name="Fitzgerald M."/>
            <person name="Haas B."/>
            <person name="Abouelleil A."/>
            <person name="Allen A.W."/>
            <person name="Alvarado L."/>
            <person name="Arachchi H.M."/>
            <person name="Berlin A.M."/>
            <person name="Chapman S.B."/>
            <person name="Gainer-Dewar J."/>
            <person name="Goldberg J."/>
            <person name="Griggs A."/>
            <person name="Gujja S."/>
            <person name="Hansen M."/>
            <person name="Howarth C."/>
            <person name="Imamovic A."/>
            <person name="Ireland A."/>
            <person name="Larimer J."/>
            <person name="McCowan C."/>
            <person name="Murphy C."/>
            <person name="Pearson M."/>
            <person name="Poon T.W."/>
            <person name="Priest M."/>
            <person name="Roberts A."/>
            <person name="Saif S."/>
            <person name="Shea T."/>
            <person name="Sisk P."/>
            <person name="Sykes S."/>
            <person name="Wortman J."/>
            <person name="Nusbaum C."/>
            <person name="Birren B."/>
        </authorList>
    </citation>
    <scope>NUCLEOTIDE SEQUENCE [LARGE SCALE GENOMIC DNA]</scope>
    <source>
        <strain evidence="6 8">ATCC 43197</strain>
    </source>
</reference>
<feature type="domain" description="YknX-like C-terminal permuted SH3-like" evidence="4">
    <location>
        <begin position="312"/>
        <end position="377"/>
    </location>
</feature>
<gene>
    <name evidence="6" type="ORF">I585_04255</name>
    <name evidence="5" type="ORF">UAI_02549</name>
</gene>
<accession>R2RLM6</accession>
<evidence type="ECO:0000259" key="3">
    <source>
        <dbReference type="Pfam" id="PF25984"/>
    </source>
</evidence>
<comment type="caution">
    <text evidence="5">The sequence shown here is derived from an EMBL/GenBank/DDBJ whole genome shotgun (WGS) entry which is preliminary data.</text>
</comment>
<dbReference type="InterPro" id="IPR058637">
    <property type="entry name" value="YknX-like_C"/>
</dbReference>
<dbReference type="PROSITE" id="PS51257">
    <property type="entry name" value="PROKAR_LIPOPROTEIN"/>
    <property type="match status" value="1"/>
</dbReference>
<dbReference type="GO" id="GO:1990281">
    <property type="term" value="C:efflux pump complex"/>
    <property type="evidence" value="ECO:0007669"/>
    <property type="project" value="TreeGrafter"/>
</dbReference>
<dbReference type="PATRIC" id="fig|1158601.3.peg.2514"/>
<dbReference type="OrthoDB" id="2269868at2"/>
<keyword evidence="2" id="KW-0812">Transmembrane</keyword>
<dbReference type="Pfam" id="PF25989">
    <property type="entry name" value="YknX_C"/>
    <property type="match status" value="1"/>
</dbReference>
<evidence type="ECO:0000313" key="6">
    <source>
        <dbReference type="EMBL" id="EOT63425.1"/>
    </source>
</evidence>
<dbReference type="EMBL" id="ASWA01000005">
    <property type="protein sequence ID" value="EOT63425.1"/>
    <property type="molecule type" value="Genomic_DNA"/>
</dbReference>
<evidence type="ECO:0000259" key="4">
    <source>
        <dbReference type="Pfam" id="PF25989"/>
    </source>
</evidence>
<dbReference type="PANTHER" id="PTHR30469">
    <property type="entry name" value="MULTIDRUG RESISTANCE PROTEIN MDTA"/>
    <property type="match status" value="1"/>
</dbReference>
<dbReference type="Pfam" id="PF25984">
    <property type="entry name" value="BSH_YknX"/>
    <property type="match status" value="1"/>
</dbReference>
<dbReference type="AlphaFoldDB" id="R2RLM6"/>
<feature type="transmembrane region" description="Helical" evidence="2">
    <location>
        <begin position="7"/>
        <end position="25"/>
    </location>
</feature>
<reference evidence="5 7" key="1">
    <citation type="submission" date="2013-02" db="EMBL/GenBank/DDBJ databases">
        <title>The Genome Sequence of Enterococcus malodoratus ATCC_43197.</title>
        <authorList>
            <consortium name="The Broad Institute Genome Sequencing Platform"/>
            <consortium name="The Broad Institute Genome Sequencing Center for Infectious Disease"/>
            <person name="Earl A.M."/>
            <person name="Gilmore M.S."/>
            <person name="Lebreton F."/>
            <person name="Walker B."/>
            <person name="Young S.K."/>
            <person name="Zeng Q."/>
            <person name="Gargeya S."/>
            <person name="Fitzgerald M."/>
            <person name="Haas B."/>
            <person name="Abouelleil A."/>
            <person name="Alvarado L."/>
            <person name="Arachchi H.M."/>
            <person name="Berlin A.M."/>
            <person name="Chapman S.B."/>
            <person name="Dewar J."/>
            <person name="Goldberg J."/>
            <person name="Griggs A."/>
            <person name="Gujja S."/>
            <person name="Hansen M."/>
            <person name="Howarth C."/>
            <person name="Imamovic A."/>
            <person name="Larimer J."/>
            <person name="McCowan C."/>
            <person name="Murphy C."/>
            <person name="Neiman D."/>
            <person name="Pearson M."/>
            <person name="Priest M."/>
            <person name="Roberts A."/>
            <person name="Saif S."/>
            <person name="Shea T."/>
            <person name="Sisk P."/>
            <person name="Sykes S."/>
            <person name="Wortman J."/>
            <person name="Nusbaum C."/>
            <person name="Birren B."/>
        </authorList>
    </citation>
    <scope>NUCLEOTIDE SEQUENCE [LARGE SCALE GENOMIC DNA]</scope>
    <source>
        <strain evidence="5 7">ATCC 43197</strain>
    </source>
</reference>